<gene>
    <name evidence="2" type="ORF">WQ57_12635</name>
</gene>
<evidence type="ECO:0000313" key="3">
    <source>
        <dbReference type="Proteomes" id="UP000034166"/>
    </source>
</evidence>
<feature type="transmembrane region" description="Helical" evidence="1">
    <location>
        <begin position="7"/>
        <end position="26"/>
    </location>
</feature>
<keyword evidence="2" id="KW-0808">Transferase</keyword>
<dbReference type="Proteomes" id="UP000034166">
    <property type="component" value="Unassembled WGS sequence"/>
</dbReference>
<proteinExistence type="predicted"/>
<keyword evidence="3" id="KW-1185">Reference proteome</keyword>
<dbReference type="Pfam" id="PF17313">
    <property type="entry name" value="DUF5359"/>
    <property type="match status" value="1"/>
</dbReference>
<dbReference type="GO" id="GO:0016301">
    <property type="term" value="F:kinase activity"/>
    <property type="evidence" value="ECO:0007669"/>
    <property type="project" value="UniProtKB-KW"/>
</dbReference>
<evidence type="ECO:0000256" key="1">
    <source>
        <dbReference type="SAM" id="Phobius"/>
    </source>
</evidence>
<dbReference type="PATRIC" id="fig|1408103.3.peg.2846"/>
<dbReference type="RefSeq" id="WP_046524138.1">
    <property type="nucleotide sequence ID" value="NZ_LAYY01000013.1"/>
</dbReference>
<evidence type="ECO:0000313" key="2">
    <source>
        <dbReference type="EMBL" id="KKK37578.1"/>
    </source>
</evidence>
<dbReference type="EMBL" id="LAYY01000013">
    <property type="protein sequence ID" value="KKK37578.1"/>
    <property type="molecule type" value="Genomic_DNA"/>
</dbReference>
<organism evidence="2 3">
    <name type="scientific">Mesobacillus campisalis</name>
    <dbReference type="NCBI Taxonomy" id="1408103"/>
    <lineage>
        <taxon>Bacteria</taxon>
        <taxon>Bacillati</taxon>
        <taxon>Bacillota</taxon>
        <taxon>Bacilli</taxon>
        <taxon>Bacillales</taxon>
        <taxon>Bacillaceae</taxon>
        <taxon>Mesobacillus</taxon>
    </lineage>
</organism>
<dbReference type="InterPro" id="IPR035281">
    <property type="entry name" value="DUF5359"/>
</dbReference>
<keyword evidence="1" id="KW-0812">Transmembrane</keyword>
<keyword evidence="1" id="KW-0472">Membrane</keyword>
<name>A0A0M2STX0_9BACI</name>
<reference evidence="2 3" key="1">
    <citation type="submission" date="2015-04" db="EMBL/GenBank/DDBJ databases">
        <title>Taxonomic description and genome sequence of Bacillus campisalis sp. nov., a novel member of the genus Bacillus isolated from solar saltern.</title>
        <authorList>
            <person name="Mathan Kumar R."/>
            <person name="Kaur G."/>
            <person name="Kumar A."/>
            <person name="Singh N.K."/>
            <person name="Kaur N."/>
            <person name="Kumar N."/>
            <person name="Mayilraj S."/>
        </authorList>
    </citation>
    <scope>NUCLEOTIDE SEQUENCE [LARGE SCALE GENOMIC DNA]</scope>
    <source>
        <strain evidence="2 3">SA2-6</strain>
    </source>
</reference>
<accession>A0A0M2STX0</accession>
<sequence length="60" mass="6962">MKTVERILIKMAVIQFVFLFLAQLFLHQLDAIPELKVLAQYEGVVKDKSAKTVETIWNSR</sequence>
<dbReference type="OrthoDB" id="2697487at2"/>
<dbReference type="AlphaFoldDB" id="A0A0M2STX0"/>
<protein>
    <submittedName>
        <fullName evidence="2">Cytidylate kinase</fullName>
    </submittedName>
</protein>
<keyword evidence="2" id="KW-0418">Kinase</keyword>
<keyword evidence="1" id="KW-1133">Transmembrane helix</keyword>
<comment type="caution">
    <text evidence="2">The sequence shown here is derived from an EMBL/GenBank/DDBJ whole genome shotgun (WGS) entry which is preliminary data.</text>
</comment>